<sequence>MPSTSWRRLGARENGRPATTPSPGNGCETNIAADPQNCGACKSTYTNACFNGMCQ</sequence>
<dbReference type="EMBL" id="CP012333">
    <property type="protein sequence ID" value="AKU99521.1"/>
    <property type="molecule type" value="Genomic_DNA"/>
</dbReference>
<proteinExistence type="predicted"/>
<evidence type="ECO:0000313" key="2">
    <source>
        <dbReference type="EMBL" id="AKU99521.1"/>
    </source>
</evidence>
<feature type="region of interest" description="Disordered" evidence="1">
    <location>
        <begin position="1"/>
        <end position="26"/>
    </location>
</feature>
<evidence type="ECO:0000313" key="3">
    <source>
        <dbReference type="Proteomes" id="UP000064967"/>
    </source>
</evidence>
<dbReference type="AlphaFoldDB" id="A0A0K1Q1L1"/>
<gene>
    <name evidence="2" type="ORF">AKJ09_06185</name>
</gene>
<dbReference type="KEGG" id="llu:AKJ09_06185"/>
<reference evidence="2 3" key="1">
    <citation type="submission" date="2015-08" db="EMBL/GenBank/DDBJ databases">
        <authorList>
            <person name="Babu N.S."/>
            <person name="Beckwith C.J."/>
            <person name="Beseler K.G."/>
            <person name="Brison A."/>
            <person name="Carone J.V."/>
            <person name="Caskin T.P."/>
            <person name="Diamond M."/>
            <person name="Durham M.E."/>
            <person name="Foxe J.M."/>
            <person name="Go M."/>
            <person name="Henderson B.A."/>
            <person name="Jones I.B."/>
            <person name="McGettigan J.A."/>
            <person name="Micheletti S.J."/>
            <person name="Nasrallah M.E."/>
            <person name="Ortiz D."/>
            <person name="Piller C.R."/>
            <person name="Privatt S.R."/>
            <person name="Schneider S.L."/>
            <person name="Sharp S."/>
            <person name="Smith T.C."/>
            <person name="Stanton J.D."/>
            <person name="Ullery H.E."/>
            <person name="Wilson R.J."/>
            <person name="Serrano M.G."/>
            <person name="Buck G."/>
            <person name="Lee V."/>
            <person name="Wang Y."/>
            <person name="Carvalho R."/>
            <person name="Voegtly L."/>
            <person name="Shi R."/>
            <person name="Duckworth R."/>
            <person name="Johnson A."/>
            <person name="Loviza R."/>
            <person name="Walstead R."/>
            <person name="Shah Z."/>
            <person name="Kiflezghi M."/>
            <person name="Wade K."/>
            <person name="Ball S.L."/>
            <person name="Bradley K.W."/>
            <person name="Asai D.J."/>
            <person name="Bowman C.A."/>
            <person name="Russell D.A."/>
            <person name="Pope W.H."/>
            <person name="Jacobs-Sera D."/>
            <person name="Hendrix R.W."/>
            <person name="Hatfull G.F."/>
        </authorList>
    </citation>
    <scope>NUCLEOTIDE SEQUENCE [LARGE SCALE GENOMIC DNA]</scope>
    <source>
        <strain evidence="2 3">DSM 27648</strain>
    </source>
</reference>
<keyword evidence="3" id="KW-1185">Reference proteome</keyword>
<evidence type="ECO:0000256" key="1">
    <source>
        <dbReference type="SAM" id="MobiDB-lite"/>
    </source>
</evidence>
<name>A0A0K1Q1L1_9BACT</name>
<protein>
    <submittedName>
        <fullName evidence="2">Uncharacterized protein</fullName>
    </submittedName>
</protein>
<dbReference type="Proteomes" id="UP000064967">
    <property type="component" value="Chromosome"/>
</dbReference>
<organism evidence="2 3">
    <name type="scientific">Labilithrix luteola</name>
    <dbReference type="NCBI Taxonomy" id="1391654"/>
    <lineage>
        <taxon>Bacteria</taxon>
        <taxon>Pseudomonadati</taxon>
        <taxon>Myxococcota</taxon>
        <taxon>Polyangia</taxon>
        <taxon>Polyangiales</taxon>
        <taxon>Labilitrichaceae</taxon>
        <taxon>Labilithrix</taxon>
    </lineage>
</organism>
<accession>A0A0K1Q1L1</accession>